<name>A0A9Q2NKM7_9RHOB</name>
<dbReference type="EMBL" id="JAFBWN010000015">
    <property type="protein sequence ID" value="MBM2356369.1"/>
    <property type="molecule type" value="Genomic_DNA"/>
</dbReference>
<proteinExistence type="predicted"/>
<dbReference type="Proteomes" id="UP000809337">
    <property type="component" value="Unassembled WGS sequence"/>
</dbReference>
<comment type="caution">
    <text evidence="1">The sequence shown here is derived from an EMBL/GenBank/DDBJ whole genome shotgun (WGS) entry which is preliminary data.</text>
</comment>
<sequence length="109" mass="12189">MSRFLLLAVAVSAAAAFVWTFWGPSGVKVTEAELGKNWPLTVSEGYVECKRGDAYLFTSDGKTYGLNGFATTFFDTRDLHEIWKKDPRYPGLNLYLNIDPLFKIAKGLC</sequence>
<dbReference type="AlphaFoldDB" id="A0A9Q2NKM7"/>
<accession>A0A9Q2NKM7</accession>
<dbReference type="RefSeq" id="WP_231035250.1">
    <property type="nucleotide sequence ID" value="NZ_JAJNGX010000015.1"/>
</dbReference>
<reference evidence="1" key="1">
    <citation type="submission" date="2021-01" db="EMBL/GenBank/DDBJ databases">
        <title>Diatom-associated Roseobacters Show Island Model of Population Structure.</title>
        <authorList>
            <person name="Qu L."/>
            <person name="Feng X."/>
            <person name="Chen Y."/>
            <person name="Li L."/>
            <person name="Wang X."/>
            <person name="Hu Z."/>
            <person name="Wang H."/>
            <person name="Luo H."/>
        </authorList>
    </citation>
    <scope>NUCLEOTIDE SEQUENCE</scope>
    <source>
        <strain evidence="1">SM26-45</strain>
    </source>
</reference>
<dbReference type="Pfam" id="PF10709">
    <property type="entry name" value="DUF2511"/>
    <property type="match status" value="1"/>
</dbReference>
<gene>
    <name evidence="1" type="ORF">JQX14_17575</name>
</gene>
<evidence type="ECO:0000313" key="1">
    <source>
        <dbReference type="EMBL" id="MBM2356369.1"/>
    </source>
</evidence>
<protein>
    <submittedName>
        <fullName evidence="1">DUF2511 domain-containing protein</fullName>
    </submittedName>
</protein>
<dbReference type="InterPro" id="IPR019648">
    <property type="entry name" value="YebY"/>
</dbReference>
<organism evidence="1 2">
    <name type="scientific">Pseudosulfitobacter pseudonitzschiae</name>
    <dbReference type="NCBI Taxonomy" id="1402135"/>
    <lineage>
        <taxon>Bacteria</taxon>
        <taxon>Pseudomonadati</taxon>
        <taxon>Pseudomonadota</taxon>
        <taxon>Alphaproteobacteria</taxon>
        <taxon>Rhodobacterales</taxon>
        <taxon>Roseobacteraceae</taxon>
        <taxon>Pseudosulfitobacter</taxon>
    </lineage>
</organism>
<evidence type="ECO:0000313" key="2">
    <source>
        <dbReference type="Proteomes" id="UP000809337"/>
    </source>
</evidence>